<gene>
    <name evidence="14" type="primary">lolB</name>
    <name evidence="14" type="ORF">HQ393_12035</name>
</gene>
<dbReference type="Proteomes" id="UP000509597">
    <property type="component" value="Chromosome"/>
</dbReference>
<comment type="subunit">
    <text evidence="3">Monomer.</text>
</comment>
<evidence type="ECO:0000256" key="9">
    <source>
        <dbReference type="ARBA" id="ARBA00023139"/>
    </source>
</evidence>
<dbReference type="InterPro" id="IPR029046">
    <property type="entry name" value="LolA/LolB/LppX"/>
</dbReference>
<keyword evidence="9" id="KW-0564">Palmitate</keyword>
<feature type="chain" id="PRO_5028859442" description="Outer-membrane lipoprotein LolB" evidence="13">
    <location>
        <begin position="31"/>
        <end position="185"/>
    </location>
</feature>
<evidence type="ECO:0000256" key="2">
    <source>
        <dbReference type="ARBA" id="ARBA00009696"/>
    </source>
</evidence>
<evidence type="ECO:0000256" key="8">
    <source>
        <dbReference type="ARBA" id="ARBA00023136"/>
    </source>
</evidence>
<dbReference type="NCBIfam" id="TIGR00548">
    <property type="entry name" value="lolB"/>
    <property type="match status" value="1"/>
</dbReference>
<evidence type="ECO:0000256" key="4">
    <source>
        <dbReference type="ARBA" id="ARBA00016202"/>
    </source>
</evidence>
<proteinExistence type="inferred from homology"/>
<name>A0A7H9BKQ6_9NEIS</name>
<keyword evidence="15" id="KW-1185">Reference proteome</keyword>
<dbReference type="Gene3D" id="2.50.20.10">
    <property type="entry name" value="Lipoprotein localisation LolA/LolB/LppX"/>
    <property type="match status" value="1"/>
</dbReference>
<keyword evidence="5" id="KW-0813">Transport</keyword>
<keyword evidence="6 13" id="KW-0732">Signal</keyword>
<sequence length="185" mass="20595">MKLLRCLSMLRVWLASAVMLLAACAQTPLAVPPAGFAATGKINIRQANQSDTAQFSWVAAKQQDQLILSSPFGTTLAELVLQYQGDRVSSAVLNRGEQLDQADDPEQLLQQLTGLTLPVSGMRWWLRGLPSPNEPFAREGEVLLQNGWRITPSDYRNTPLPYRIELLRDDLKVRILINEWNSAAP</sequence>
<evidence type="ECO:0000256" key="6">
    <source>
        <dbReference type="ARBA" id="ARBA00022729"/>
    </source>
</evidence>
<dbReference type="GO" id="GO:0009279">
    <property type="term" value="C:cell outer membrane"/>
    <property type="evidence" value="ECO:0007669"/>
    <property type="project" value="UniProtKB-SubCell"/>
</dbReference>
<dbReference type="GO" id="GO:0015031">
    <property type="term" value="P:protein transport"/>
    <property type="evidence" value="ECO:0007669"/>
    <property type="project" value="UniProtKB-KW"/>
</dbReference>
<evidence type="ECO:0000256" key="3">
    <source>
        <dbReference type="ARBA" id="ARBA00011245"/>
    </source>
</evidence>
<keyword evidence="7" id="KW-0653">Protein transport</keyword>
<dbReference type="RefSeq" id="WP_179355408.1">
    <property type="nucleotide sequence ID" value="NZ_CP058627.1"/>
</dbReference>
<evidence type="ECO:0000313" key="14">
    <source>
        <dbReference type="EMBL" id="QLG88906.1"/>
    </source>
</evidence>
<keyword evidence="8" id="KW-0472">Membrane</keyword>
<keyword evidence="11" id="KW-0998">Cell outer membrane</keyword>
<comment type="subcellular location">
    <subcellularLocation>
        <location evidence="1">Cell outer membrane</location>
        <topology evidence="1">Lipid-anchor</topology>
    </subcellularLocation>
</comment>
<accession>A0A7H9BKQ6</accession>
<evidence type="ECO:0000256" key="5">
    <source>
        <dbReference type="ARBA" id="ARBA00022448"/>
    </source>
</evidence>
<comment type="similarity">
    <text evidence="2">Belongs to the LolB family.</text>
</comment>
<keyword evidence="12 14" id="KW-0449">Lipoprotein</keyword>
<dbReference type="SUPFAM" id="SSF89392">
    <property type="entry name" value="Prokaryotic lipoproteins and lipoprotein localization factors"/>
    <property type="match status" value="1"/>
</dbReference>
<evidence type="ECO:0000256" key="12">
    <source>
        <dbReference type="ARBA" id="ARBA00023288"/>
    </source>
</evidence>
<keyword evidence="10" id="KW-0143">Chaperone</keyword>
<dbReference type="Pfam" id="PF03550">
    <property type="entry name" value="LolB"/>
    <property type="match status" value="1"/>
</dbReference>
<reference evidence="14 15" key="1">
    <citation type="submission" date="2020-07" db="EMBL/GenBank/DDBJ databases">
        <title>Complete genome sequence of Chitinibacter sp. 2T18.</title>
        <authorList>
            <person name="Bae J.-W."/>
            <person name="Choi J.-W."/>
        </authorList>
    </citation>
    <scope>NUCLEOTIDE SEQUENCE [LARGE SCALE GENOMIC DNA]</scope>
    <source>
        <strain evidence="14 15">2T18</strain>
    </source>
</reference>
<dbReference type="AlphaFoldDB" id="A0A7H9BKQ6"/>
<evidence type="ECO:0000256" key="1">
    <source>
        <dbReference type="ARBA" id="ARBA00004459"/>
    </source>
</evidence>
<evidence type="ECO:0000313" key="15">
    <source>
        <dbReference type="Proteomes" id="UP000509597"/>
    </source>
</evidence>
<organism evidence="14 15">
    <name type="scientific">Chitinibacter bivalviorum</name>
    <dbReference type="NCBI Taxonomy" id="2739434"/>
    <lineage>
        <taxon>Bacteria</taxon>
        <taxon>Pseudomonadati</taxon>
        <taxon>Pseudomonadota</taxon>
        <taxon>Betaproteobacteria</taxon>
        <taxon>Neisseriales</taxon>
        <taxon>Chitinibacteraceae</taxon>
        <taxon>Chitinibacter</taxon>
    </lineage>
</organism>
<evidence type="ECO:0000256" key="10">
    <source>
        <dbReference type="ARBA" id="ARBA00023186"/>
    </source>
</evidence>
<evidence type="ECO:0000256" key="13">
    <source>
        <dbReference type="SAM" id="SignalP"/>
    </source>
</evidence>
<dbReference type="KEGG" id="chiz:HQ393_12035"/>
<dbReference type="EMBL" id="CP058627">
    <property type="protein sequence ID" value="QLG88906.1"/>
    <property type="molecule type" value="Genomic_DNA"/>
</dbReference>
<dbReference type="CDD" id="cd16326">
    <property type="entry name" value="LolB"/>
    <property type="match status" value="1"/>
</dbReference>
<dbReference type="PROSITE" id="PS51257">
    <property type="entry name" value="PROKAR_LIPOPROTEIN"/>
    <property type="match status" value="1"/>
</dbReference>
<dbReference type="InterPro" id="IPR004565">
    <property type="entry name" value="OM_lipoprot_LolB"/>
</dbReference>
<protein>
    <recommendedName>
        <fullName evidence="4">Outer-membrane lipoprotein LolB</fullName>
    </recommendedName>
</protein>
<evidence type="ECO:0000256" key="11">
    <source>
        <dbReference type="ARBA" id="ARBA00023237"/>
    </source>
</evidence>
<evidence type="ECO:0000256" key="7">
    <source>
        <dbReference type="ARBA" id="ARBA00022927"/>
    </source>
</evidence>
<feature type="signal peptide" evidence="13">
    <location>
        <begin position="1"/>
        <end position="30"/>
    </location>
</feature>